<gene>
    <name evidence="1" type="ORF">QOZ88_16210</name>
</gene>
<protein>
    <submittedName>
        <fullName evidence="1">Uncharacterized protein</fullName>
    </submittedName>
</protein>
<evidence type="ECO:0000313" key="2">
    <source>
        <dbReference type="Proteomes" id="UP001233673"/>
    </source>
</evidence>
<reference evidence="2" key="1">
    <citation type="submission" date="2023-05" db="EMBL/GenBank/DDBJ databases">
        <title>Draft genome of Pseudofrankia sp. BMG5.37.</title>
        <authorList>
            <person name="Gtari M."/>
            <person name="Ghodhbane F."/>
            <person name="Sbissi I."/>
        </authorList>
    </citation>
    <scope>NUCLEOTIDE SEQUENCE [LARGE SCALE GENOMIC DNA]</scope>
    <source>
        <strain evidence="2">BMG 814</strain>
    </source>
</reference>
<organism evidence="1 2">
    <name type="scientific">Blastococcus carthaginiensis</name>
    <dbReference type="NCBI Taxonomy" id="3050034"/>
    <lineage>
        <taxon>Bacteria</taxon>
        <taxon>Bacillati</taxon>
        <taxon>Actinomycetota</taxon>
        <taxon>Actinomycetes</taxon>
        <taxon>Geodermatophilales</taxon>
        <taxon>Geodermatophilaceae</taxon>
        <taxon>Blastococcus</taxon>
    </lineage>
</organism>
<dbReference type="EMBL" id="JASNFN010000021">
    <property type="protein sequence ID" value="MDP5184178.1"/>
    <property type="molecule type" value="Genomic_DNA"/>
</dbReference>
<name>A0ABT9IF19_9ACTN</name>
<accession>A0ABT9IF19</accession>
<evidence type="ECO:0000313" key="1">
    <source>
        <dbReference type="EMBL" id="MDP5184178.1"/>
    </source>
</evidence>
<comment type="caution">
    <text evidence="1">The sequence shown here is derived from an EMBL/GenBank/DDBJ whole genome shotgun (WGS) entry which is preliminary data.</text>
</comment>
<dbReference type="Proteomes" id="UP001233673">
    <property type="component" value="Unassembled WGS sequence"/>
</dbReference>
<sequence>MNYFGTTFALGLVRNHCQTFDAARTLRDRAWDEMQRLEALLPVATSEDDVDAQIAQHDLHRSVAYTNASDELWLGLTSMTTAATNLFKLLWNSQKYPAEREVLRRLLGLAAVEPTLVRKVRNSFEHMDERLFKHLAEEDRLMGDDPRFGRMRMSWLVTDSPPEMRSAGTTTVYDRIYGLWRPTADTLTFWGETVDLQEVTSTVDDIAQAVPSALTQAAAMHHYRIL</sequence>
<dbReference type="RefSeq" id="WP_306000767.1">
    <property type="nucleotide sequence ID" value="NZ_JASNFN010000021.1"/>
</dbReference>
<keyword evidence="2" id="KW-1185">Reference proteome</keyword>
<proteinExistence type="predicted"/>